<evidence type="ECO:0000256" key="5">
    <source>
        <dbReference type="ARBA" id="ARBA00023242"/>
    </source>
</evidence>
<evidence type="ECO:0000313" key="8">
    <source>
        <dbReference type="Proteomes" id="UP000688947"/>
    </source>
</evidence>
<evidence type="ECO:0000256" key="1">
    <source>
        <dbReference type="ARBA" id="ARBA00004123"/>
    </source>
</evidence>
<comment type="subcellular location">
    <subcellularLocation>
        <location evidence="1">Nucleus</location>
    </subcellularLocation>
</comment>
<dbReference type="AlphaFoldDB" id="A0A8T1TS43"/>
<evidence type="ECO:0000259" key="6">
    <source>
        <dbReference type="SMART" id="SM00717"/>
    </source>
</evidence>
<keyword evidence="3" id="KW-0808">Transferase</keyword>
<evidence type="ECO:0000256" key="4">
    <source>
        <dbReference type="ARBA" id="ARBA00022691"/>
    </source>
</evidence>
<dbReference type="GO" id="GO:0000077">
    <property type="term" value="P:DNA damage checkpoint signaling"/>
    <property type="evidence" value="ECO:0007669"/>
    <property type="project" value="TreeGrafter"/>
</dbReference>
<dbReference type="CDD" id="cd00167">
    <property type="entry name" value="SANT"/>
    <property type="match status" value="1"/>
</dbReference>
<keyword evidence="2" id="KW-0489">Methyltransferase</keyword>
<evidence type="ECO:0000313" key="7">
    <source>
        <dbReference type="EMBL" id="KAG6946876.1"/>
    </source>
</evidence>
<evidence type="ECO:0000256" key="2">
    <source>
        <dbReference type="ARBA" id="ARBA00022603"/>
    </source>
</evidence>
<dbReference type="EMBL" id="JAENGZ010001664">
    <property type="protein sequence ID" value="KAG6946876.1"/>
    <property type="molecule type" value="Genomic_DNA"/>
</dbReference>
<dbReference type="Pfam" id="PF08123">
    <property type="entry name" value="DOT1"/>
    <property type="match status" value="1"/>
</dbReference>
<reference evidence="7" key="1">
    <citation type="submission" date="2021-01" db="EMBL/GenBank/DDBJ databases">
        <title>Phytophthora aleatoria, a newly-described species from Pinus radiata is distinct from Phytophthora cactorum isolates based on comparative genomics.</title>
        <authorList>
            <person name="Mcdougal R."/>
            <person name="Panda P."/>
            <person name="Williams N."/>
            <person name="Studholme D.J."/>
        </authorList>
    </citation>
    <scope>NUCLEOTIDE SEQUENCE</scope>
    <source>
        <strain evidence="7">NZFS 3830</strain>
    </source>
</reference>
<gene>
    <name evidence="7" type="ORF">JG687_00016483</name>
</gene>
<dbReference type="VEuPathDB" id="FungiDB:PC110_g2855"/>
<proteinExistence type="predicted"/>
<keyword evidence="5" id="KW-0539">Nucleus</keyword>
<sequence length="124" mass="13916">MPSTTFLEEEDKMLVQIASKYLEQGSKRIAWKDVARKMKRWKRSLEELARRINSLKRKILPSGVSALIAAIPHVGVIQPADVFMDIDSGVGNVILQFALTTPVRACVGIEVRDQFVDRCHVLLG</sequence>
<dbReference type="OrthoDB" id="105432at2759"/>
<dbReference type="GO" id="GO:0032259">
    <property type="term" value="P:methylation"/>
    <property type="evidence" value="ECO:0007669"/>
    <property type="project" value="UniProtKB-KW"/>
</dbReference>
<keyword evidence="4" id="KW-0949">S-adenosyl-L-methionine</keyword>
<name>A0A8T1TS43_9STRA</name>
<comment type="caution">
    <text evidence="7">The sequence shown here is derived from an EMBL/GenBank/DDBJ whole genome shotgun (WGS) entry which is preliminary data.</text>
</comment>
<dbReference type="InterPro" id="IPR025789">
    <property type="entry name" value="DOT1_dom"/>
</dbReference>
<accession>A0A8T1TS43</accession>
<dbReference type="Proteomes" id="UP000688947">
    <property type="component" value="Unassembled WGS sequence"/>
</dbReference>
<dbReference type="PANTHER" id="PTHR21451">
    <property type="entry name" value="HISTONE H3 METHYLTRANSFERASE"/>
    <property type="match status" value="1"/>
</dbReference>
<dbReference type="InterPro" id="IPR030445">
    <property type="entry name" value="H3-K79_meTrfase"/>
</dbReference>
<dbReference type="InterPro" id="IPR001005">
    <property type="entry name" value="SANT/Myb"/>
</dbReference>
<dbReference type="GO" id="GO:0006281">
    <property type="term" value="P:DNA repair"/>
    <property type="evidence" value="ECO:0007669"/>
    <property type="project" value="TreeGrafter"/>
</dbReference>
<evidence type="ECO:0000256" key="3">
    <source>
        <dbReference type="ARBA" id="ARBA00022679"/>
    </source>
</evidence>
<dbReference type="SMART" id="SM00717">
    <property type="entry name" value="SANT"/>
    <property type="match status" value="1"/>
</dbReference>
<dbReference type="GO" id="GO:0005634">
    <property type="term" value="C:nucleus"/>
    <property type="evidence" value="ECO:0007669"/>
    <property type="project" value="UniProtKB-SubCell"/>
</dbReference>
<organism evidence="7 8">
    <name type="scientific">Phytophthora cactorum</name>
    <dbReference type="NCBI Taxonomy" id="29920"/>
    <lineage>
        <taxon>Eukaryota</taxon>
        <taxon>Sar</taxon>
        <taxon>Stramenopiles</taxon>
        <taxon>Oomycota</taxon>
        <taxon>Peronosporomycetes</taxon>
        <taxon>Peronosporales</taxon>
        <taxon>Peronosporaceae</taxon>
        <taxon>Phytophthora</taxon>
    </lineage>
</organism>
<dbReference type="PANTHER" id="PTHR21451:SF0">
    <property type="entry name" value="HISTONE-LYSINE N-METHYLTRANSFERASE, H3 LYSINE-79 SPECIFIC"/>
    <property type="match status" value="1"/>
</dbReference>
<dbReference type="GO" id="GO:0031151">
    <property type="term" value="F:histone H3K79 methyltransferase activity"/>
    <property type="evidence" value="ECO:0007669"/>
    <property type="project" value="InterPro"/>
</dbReference>
<feature type="domain" description="Myb-like" evidence="6">
    <location>
        <begin position="2"/>
        <end position="58"/>
    </location>
</feature>
<protein>
    <recommendedName>
        <fullName evidence="6">Myb-like domain-containing protein</fullName>
    </recommendedName>
</protein>